<comment type="caution">
    <text evidence="3">The sequence shown here is derived from an EMBL/GenBank/DDBJ whole genome shotgun (WGS) entry which is preliminary data.</text>
</comment>
<evidence type="ECO:0000259" key="2">
    <source>
        <dbReference type="Pfam" id="PF01558"/>
    </source>
</evidence>
<sequence length="204" mass="21146">MKNVVLTGIGGQGTVLAAKILAQAAQARGWHVRTAETIGMAQRGGSVTSHVRMGNEGEHVASPLVGAGAADMLIAFEPGEAARMLGLLDAQGVLVTASNVKQPVTASLSKTVYAAAPVLEALERREGATVVVDESALLELVGNSKALNIVLLTVAISQRDAQGNPLLGISLDEFKEAIRVCVKPKFVDMNLAAVDAVCKELGLR</sequence>
<dbReference type="InterPro" id="IPR052198">
    <property type="entry name" value="IorB_Oxidoreductase"/>
</dbReference>
<keyword evidence="1" id="KW-0560">Oxidoreductase</keyword>
<dbReference type="InterPro" id="IPR019752">
    <property type="entry name" value="Pyrv/ketoisovalerate_OxRed_cat"/>
</dbReference>
<evidence type="ECO:0000313" key="3">
    <source>
        <dbReference type="EMBL" id="RDB55125.1"/>
    </source>
</evidence>
<dbReference type="AlphaFoldDB" id="A0A369LAC3"/>
<dbReference type="PANTHER" id="PTHR43854">
    <property type="entry name" value="INDOLEPYRUVATE OXIDOREDUCTASE SUBUNIT IORB"/>
    <property type="match status" value="1"/>
</dbReference>
<dbReference type="GO" id="GO:0016903">
    <property type="term" value="F:oxidoreductase activity, acting on the aldehyde or oxo group of donors"/>
    <property type="evidence" value="ECO:0007669"/>
    <property type="project" value="InterPro"/>
</dbReference>
<organism evidence="3 4">
    <name type="scientific">Slackia isoflavoniconvertens</name>
    <dbReference type="NCBI Taxonomy" id="572010"/>
    <lineage>
        <taxon>Bacteria</taxon>
        <taxon>Bacillati</taxon>
        <taxon>Actinomycetota</taxon>
        <taxon>Coriobacteriia</taxon>
        <taxon>Eggerthellales</taxon>
        <taxon>Eggerthellaceae</taxon>
        <taxon>Slackia</taxon>
    </lineage>
</organism>
<protein>
    <submittedName>
        <fullName evidence="3">Pyruvate ferredoxin oxidoreductase</fullName>
    </submittedName>
</protein>
<reference evidence="3 4" key="1">
    <citation type="journal article" date="2018" name="Elife">
        <title>Discovery and characterization of a prevalent human gut bacterial enzyme sufficient for the inactivation of a family of plant toxins.</title>
        <authorList>
            <person name="Koppel N."/>
            <person name="Bisanz J.E."/>
            <person name="Pandelia M.E."/>
            <person name="Turnbaugh P.J."/>
            <person name="Balskus E.P."/>
        </authorList>
    </citation>
    <scope>NUCLEOTIDE SEQUENCE [LARGE SCALE GENOMIC DNA]</scope>
    <source>
        <strain evidence="3 4">OB21 GAM31</strain>
    </source>
</reference>
<dbReference type="EMBL" id="PPTO01000022">
    <property type="protein sequence ID" value="RDB55125.1"/>
    <property type="molecule type" value="Genomic_DNA"/>
</dbReference>
<proteinExistence type="predicted"/>
<dbReference type="Gene3D" id="3.40.920.10">
    <property type="entry name" value="Pyruvate-ferredoxin oxidoreductase, PFOR, domain III"/>
    <property type="match status" value="1"/>
</dbReference>
<gene>
    <name evidence="3" type="ORF">C1881_09755</name>
</gene>
<keyword evidence="3" id="KW-0670">Pyruvate</keyword>
<accession>A0A369LAC3</accession>
<dbReference type="InterPro" id="IPR002869">
    <property type="entry name" value="Pyrv_flavodox_OxRed_cen"/>
</dbReference>
<dbReference type="Pfam" id="PF01558">
    <property type="entry name" value="POR"/>
    <property type="match status" value="1"/>
</dbReference>
<dbReference type="PANTHER" id="PTHR43854:SF1">
    <property type="entry name" value="INDOLEPYRUVATE OXIDOREDUCTASE SUBUNIT IORB"/>
    <property type="match status" value="1"/>
</dbReference>
<evidence type="ECO:0000256" key="1">
    <source>
        <dbReference type="ARBA" id="ARBA00023002"/>
    </source>
</evidence>
<dbReference type="RefSeq" id="WP_114616332.1">
    <property type="nucleotide sequence ID" value="NZ_PPTO01000022.1"/>
</dbReference>
<name>A0A369LAC3_9ACTN</name>
<dbReference type="Proteomes" id="UP000253975">
    <property type="component" value="Unassembled WGS sequence"/>
</dbReference>
<dbReference type="SUPFAM" id="SSF53323">
    <property type="entry name" value="Pyruvate-ferredoxin oxidoreductase, PFOR, domain III"/>
    <property type="match status" value="1"/>
</dbReference>
<evidence type="ECO:0000313" key="4">
    <source>
        <dbReference type="Proteomes" id="UP000253975"/>
    </source>
</evidence>
<feature type="domain" description="Pyruvate/ketoisovalerate oxidoreductase catalytic" evidence="2">
    <location>
        <begin position="10"/>
        <end position="196"/>
    </location>
</feature>